<feature type="transmembrane region" description="Helical" evidence="1">
    <location>
        <begin position="21"/>
        <end position="38"/>
    </location>
</feature>
<dbReference type="RefSeq" id="WP_165883538.1">
    <property type="nucleotide sequence ID" value="NZ_CP035810.1"/>
</dbReference>
<evidence type="ECO:0000313" key="2">
    <source>
        <dbReference type="EMBL" id="QIN29106.1"/>
    </source>
</evidence>
<dbReference type="Proteomes" id="UP000501518">
    <property type="component" value="Chromosome"/>
</dbReference>
<keyword evidence="1" id="KW-0812">Transmembrane</keyword>
<evidence type="ECO:0000256" key="1">
    <source>
        <dbReference type="SAM" id="Phobius"/>
    </source>
</evidence>
<accession>A0A6G8KWS6</accession>
<reference evidence="2 3" key="1">
    <citation type="submission" date="2019-02" db="EMBL/GenBank/DDBJ databases">
        <title>Complete Genome Sequence and Methylome Analysis of Brevibacterium luteolum NEB1784.</title>
        <authorList>
            <person name="Fomenkov A."/>
            <person name="Roberts R.J."/>
        </authorList>
    </citation>
    <scope>NUCLEOTIDE SEQUENCE [LARGE SCALE GENOMIC DNA]</scope>
    <source>
        <strain evidence="2 3">NEB1784</strain>
    </source>
</reference>
<protein>
    <submittedName>
        <fullName evidence="2">Uncharacterized protein</fullName>
    </submittedName>
</protein>
<evidence type="ECO:0000313" key="3">
    <source>
        <dbReference type="Proteomes" id="UP000501518"/>
    </source>
</evidence>
<dbReference type="KEGG" id="blut:EW640_07360"/>
<keyword evidence="1" id="KW-1133">Transmembrane helix</keyword>
<name>A0A6G8KWS6_9MICO</name>
<feature type="transmembrane region" description="Helical" evidence="1">
    <location>
        <begin position="44"/>
        <end position="62"/>
    </location>
</feature>
<gene>
    <name evidence="2" type="ORF">EW640_07360</name>
</gene>
<dbReference type="EMBL" id="CP035810">
    <property type="protein sequence ID" value="QIN29106.1"/>
    <property type="molecule type" value="Genomic_DNA"/>
</dbReference>
<sequence>MIWRHLQSHFDYARFVYAQETRLLWAFVLFAAGIVALPEAWVRPVFIVGAVAGALALIFDAGRIW</sequence>
<keyword evidence="1" id="KW-0472">Membrane</keyword>
<organism evidence="2 3">
    <name type="scientific">Brevibacterium luteolum</name>
    <dbReference type="NCBI Taxonomy" id="199591"/>
    <lineage>
        <taxon>Bacteria</taxon>
        <taxon>Bacillati</taxon>
        <taxon>Actinomycetota</taxon>
        <taxon>Actinomycetes</taxon>
        <taxon>Micrococcales</taxon>
        <taxon>Brevibacteriaceae</taxon>
        <taxon>Brevibacterium</taxon>
    </lineage>
</organism>
<proteinExistence type="predicted"/>
<dbReference type="AlphaFoldDB" id="A0A6G8KWS6"/>